<name>A0A7S4PCE6_9EUKA</name>
<protein>
    <submittedName>
        <fullName evidence="1">Uncharacterized protein</fullName>
    </submittedName>
</protein>
<proteinExistence type="predicted"/>
<organism evidence="1">
    <name type="scientific">Paramoeba aestuarina</name>
    <dbReference type="NCBI Taxonomy" id="180227"/>
    <lineage>
        <taxon>Eukaryota</taxon>
        <taxon>Amoebozoa</taxon>
        <taxon>Discosea</taxon>
        <taxon>Flabellinia</taxon>
        <taxon>Dactylopodida</taxon>
        <taxon>Paramoebidae</taxon>
        <taxon>Paramoeba</taxon>
    </lineage>
</organism>
<reference evidence="1" key="1">
    <citation type="submission" date="2021-01" db="EMBL/GenBank/DDBJ databases">
        <authorList>
            <person name="Corre E."/>
            <person name="Pelletier E."/>
            <person name="Niang G."/>
            <person name="Scheremetjew M."/>
            <person name="Finn R."/>
            <person name="Kale V."/>
            <person name="Holt S."/>
            <person name="Cochrane G."/>
            <person name="Meng A."/>
            <person name="Brown T."/>
            <person name="Cohen L."/>
        </authorList>
    </citation>
    <scope>NUCLEOTIDE SEQUENCE</scope>
    <source>
        <strain evidence="1">SoJaBio B1-5/56/2</strain>
    </source>
</reference>
<accession>A0A7S4PCE6</accession>
<dbReference type="AlphaFoldDB" id="A0A7S4PCE6"/>
<sequence length="100" mass="11155">MEMLIEGVKNKEAIRGDLEIPKEVSAWKKVSLDETGSTSAIDWSFSGLIGTLDFQWIPSTCHSFRTVFSGLKGSINLAYLPRVMKQLTISSNLFSEEIDL</sequence>
<evidence type="ECO:0000313" key="1">
    <source>
        <dbReference type="EMBL" id="CAE2330379.1"/>
    </source>
</evidence>
<dbReference type="EMBL" id="HBKR01033388">
    <property type="protein sequence ID" value="CAE2330379.1"/>
    <property type="molecule type" value="Transcribed_RNA"/>
</dbReference>
<gene>
    <name evidence="1" type="ORF">NAES01612_LOCUS21890</name>
</gene>